<dbReference type="AlphaFoldDB" id="A0A176WR43"/>
<dbReference type="EMBL" id="LVLJ01000293">
    <property type="protein sequence ID" value="OAE34995.1"/>
    <property type="molecule type" value="Genomic_DNA"/>
</dbReference>
<sequence length="106" mass="11350">MLQSPHISMSKLCRLTNLRTSKSSPMHRRTQKLEVVTAQQSVIGPDGNCVVTSVLAVASVWPKQKLQTLKLSADFEASPRPATGSVDLALTQAKVCDLSRGATATC</sequence>
<keyword evidence="2" id="KW-1185">Reference proteome</keyword>
<dbReference type="Proteomes" id="UP000077202">
    <property type="component" value="Unassembled WGS sequence"/>
</dbReference>
<protein>
    <submittedName>
        <fullName evidence="1">Uncharacterized protein</fullName>
    </submittedName>
</protein>
<accession>A0A176WR43</accession>
<organism evidence="1 2">
    <name type="scientific">Marchantia polymorpha subsp. ruderalis</name>
    <dbReference type="NCBI Taxonomy" id="1480154"/>
    <lineage>
        <taxon>Eukaryota</taxon>
        <taxon>Viridiplantae</taxon>
        <taxon>Streptophyta</taxon>
        <taxon>Embryophyta</taxon>
        <taxon>Marchantiophyta</taxon>
        <taxon>Marchantiopsida</taxon>
        <taxon>Marchantiidae</taxon>
        <taxon>Marchantiales</taxon>
        <taxon>Marchantiaceae</taxon>
        <taxon>Marchantia</taxon>
    </lineage>
</organism>
<reference evidence="1" key="1">
    <citation type="submission" date="2016-03" db="EMBL/GenBank/DDBJ databases">
        <title>Mechanisms controlling the formation of the plant cell surface in tip-growing cells are functionally conserved among land plants.</title>
        <authorList>
            <person name="Honkanen S."/>
            <person name="Jones V.A."/>
            <person name="Morieri G."/>
            <person name="Champion C."/>
            <person name="Hetherington A.J."/>
            <person name="Kelly S."/>
            <person name="Saint-Marcoux D."/>
            <person name="Proust H."/>
            <person name="Prescott H."/>
            <person name="Dolan L."/>
        </authorList>
    </citation>
    <scope>NUCLEOTIDE SEQUENCE [LARGE SCALE GENOMIC DNA]</scope>
    <source>
        <tissue evidence="1">Whole gametophyte</tissue>
    </source>
</reference>
<proteinExistence type="predicted"/>
<evidence type="ECO:0000313" key="2">
    <source>
        <dbReference type="Proteomes" id="UP000077202"/>
    </source>
</evidence>
<evidence type="ECO:0000313" key="1">
    <source>
        <dbReference type="EMBL" id="OAE34995.1"/>
    </source>
</evidence>
<gene>
    <name evidence="1" type="ORF">AXG93_1864s1220</name>
</gene>
<comment type="caution">
    <text evidence="1">The sequence shown here is derived from an EMBL/GenBank/DDBJ whole genome shotgun (WGS) entry which is preliminary data.</text>
</comment>
<name>A0A176WR43_MARPO</name>